<proteinExistence type="predicted"/>
<comment type="caution">
    <text evidence="1">The sequence shown here is derived from an EMBL/GenBank/DDBJ whole genome shotgun (WGS) entry which is preliminary data.</text>
</comment>
<sequence length="265" mass="30794">MRPQGMKLMTNSSHCTYYIYCKAYNQLLCSLSKLRSLKGDQKVPKPNHSTRLLQLEMTHPKVSTTSLDSTIQTAQPNRVSWQEEVYQKIQTMKEIYLPEINEMYQQIAAKLQQPDSLPQQMKPNLYAKASFPIVAERRRTLHSLKNRSHSDLIEFLVKEITLEIIVKVSQNGGFPPRFPIIQVDHVTGRKQLQSDELLSRKLGIYRDQSFNRCIRATVYMGSESSGFQTRLCYFDHVKLSWLSDFTQINSPSRNLGIFICRWNTK</sequence>
<dbReference type="InterPro" id="IPR044661">
    <property type="entry name" value="MED15a/b/c-like"/>
</dbReference>
<dbReference type="GO" id="GO:0031490">
    <property type="term" value="F:chromatin DNA binding"/>
    <property type="evidence" value="ECO:0007669"/>
    <property type="project" value="InterPro"/>
</dbReference>
<dbReference type="AlphaFoldDB" id="A0AAN9QKT8"/>
<dbReference type="PANTHER" id="PTHR33137:SF4">
    <property type="entry name" value="MEDIATOR OF RNA POLYMERASE II TRANSCRIPTION SUBUNIT 15A-RELATED"/>
    <property type="match status" value="1"/>
</dbReference>
<name>A0AAN9QKT8_CANGL</name>
<dbReference type="EMBL" id="JAYMYQ010000004">
    <property type="protein sequence ID" value="KAK7338301.1"/>
    <property type="molecule type" value="Genomic_DNA"/>
</dbReference>
<keyword evidence="2" id="KW-1185">Reference proteome</keyword>
<accession>A0AAN9QKT8</accession>
<protein>
    <submittedName>
        <fullName evidence="1">Uncharacterized protein</fullName>
    </submittedName>
</protein>
<evidence type="ECO:0000313" key="2">
    <source>
        <dbReference type="Proteomes" id="UP001367508"/>
    </source>
</evidence>
<dbReference type="Proteomes" id="UP001367508">
    <property type="component" value="Unassembled WGS sequence"/>
</dbReference>
<organism evidence="1 2">
    <name type="scientific">Canavalia gladiata</name>
    <name type="common">Sword bean</name>
    <name type="synonym">Dolichos gladiatus</name>
    <dbReference type="NCBI Taxonomy" id="3824"/>
    <lineage>
        <taxon>Eukaryota</taxon>
        <taxon>Viridiplantae</taxon>
        <taxon>Streptophyta</taxon>
        <taxon>Embryophyta</taxon>
        <taxon>Tracheophyta</taxon>
        <taxon>Spermatophyta</taxon>
        <taxon>Magnoliopsida</taxon>
        <taxon>eudicotyledons</taxon>
        <taxon>Gunneridae</taxon>
        <taxon>Pentapetalae</taxon>
        <taxon>rosids</taxon>
        <taxon>fabids</taxon>
        <taxon>Fabales</taxon>
        <taxon>Fabaceae</taxon>
        <taxon>Papilionoideae</taxon>
        <taxon>50 kb inversion clade</taxon>
        <taxon>NPAAA clade</taxon>
        <taxon>indigoferoid/millettioid clade</taxon>
        <taxon>Phaseoleae</taxon>
        <taxon>Canavalia</taxon>
    </lineage>
</organism>
<dbReference type="PANTHER" id="PTHR33137">
    <property type="entry name" value="MEDIATOR OF RNA POLYMERASE II TRANSCRIPTION SUBUNIT 15A-RELATED"/>
    <property type="match status" value="1"/>
</dbReference>
<reference evidence="1 2" key="1">
    <citation type="submission" date="2024-01" db="EMBL/GenBank/DDBJ databases">
        <title>The genomes of 5 underutilized Papilionoideae crops provide insights into root nodulation and disease resistanc.</title>
        <authorList>
            <person name="Jiang F."/>
        </authorList>
    </citation>
    <scope>NUCLEOTIDE SEQUENCE [LARGE SCALE GENOMIC DNA]</scope>
    <source>
        <strain evidence="1">LVBAO_FW01</strain>
        <tissue evidence="1">Leaves</tissue>
    </source>
</reference>
<dbReference type="GO" id="GO:0003713">
    <property type="term" value="F:transcription coactivator activity"/>
    <property type="evidence" value="ECO:0007669"/>
    <property type="project" value="InterPro"/>
</dbReference>
<gene>
    <name evidence="1" type="ORF">VNO77_18906</name>
</gene>
<evidence type="ECO:0000313" key="1">
    <source>
        <dbReference type="EMBL" id="KAK7338301.1"/>
    </source>
</evidence>